<name>A0ABM8ZTC3_9VIBR</name>
<dbReference type="InterPro" id="IPR025991">
    <property type="entry name" value="Chemoreceptor_zinc-bind_dom"/>
</dbReference>
<dbReference type="PROSITE" id="PS50111">
    <property type="entry name" value="CHEMOTAXIS_TRANSDUC_2"/>
    <property type="match status" value="1"/>
</dbReference>
<keyword evidence="7" id="KW-1185">Reference proteome</keyword>
<evidence type="ECO:0000256" key="3">
    <source>
        <dbReference type="PROSITE-ProRule" id="PRU00284"/>
    </source>
</evidence>
<accession>A0ABM8ZTC3</accession>
<dbReference type="Pfam" id="PF13682">
    <property type="entry name" value="CZB"/>
    <property type="match status" value="1"/>
</dbReference>
<dbReference type="Gene3D" id="6.10.250.3200">
    <property type="match status" value="1"/>
</dbReference>
<evidence type="ECO:0000256" key="4">
    <source>
        <dbReference type="SAM" id="Coils"/>
    </source>
</evidence>
<feature type="coiled-coil region" evidence="4">
    <location>
        <begin position="101"/>
        <end position="128"/>
    </location>
</feature>
<keyword evidence="2 3" id="KW-0807">Transducer</keyword>
<protein>
    <recommendedName>
        <fullName evidence="5">Methyl-accepting transducer domain-containing protein</fullName>
    </recommendedName>
</protein>
<dbReference type="InterPro" id="IPR004089">
    <property type="entry name" value="MCPsignal_dom"/>
</dbReference>
<proteinExistence type="predicted"/>
<feature type="domain" description="Methyl-accepting transducer" evidence="5">
    <location>
        <begin position="30"/>
        <end position="200"/>
    </location>
</feature>
<evidence type="ECO:0000313" key="7">
    <source>
        <dbReference type="Proteomes" id="UP000838672"/>
    </source>
</evidence>
<evidence type="ECO:0000259" key="5">
    <source>
        <dbReference type="PROSITE" id="PS50111"/>
    </source>
</evidence>
<dbReference type="EMBL" id="CAKLDI010000001">
    <property type="protein sequence ID" value="CAH0533558.1"/>
    <property type="molecule type" value="Genomic_DNA"/>
</dbReference>
<reference evidence="6" key="1">
    <citation type="submission" date="2021-11" db="EMBL/GenBank/DDBJ databases">
        <authorList>
            <person name="Rodrigo-Torres L."/>
            <person name="Arahal R. D."/>
            <person name="Lucena T."/>
        </authorList>
    </citation>
    <scope>NUCLEOTIDE SEQUENCE</scope>
    <source>
        <strain evidence="6">CECT 7929</strain>
    </source>
</reference>
<feature type="coiled-coil region" evidence="4">
    <location>
        <begin position="338"/>
        <end position="365"/>
    </location>
</feature>
<dbReference type="PANTHER" id="PTHR32089:SF112">
    <property type="entry name" value="LYSOZYME-LIKE PROTEIN-RELATED"/>
    <property type="match status" value="1"/>
</dbReference>
<dbReference type="SMART" id="SM00283">
    <property type="entry name" value="MA"/>
    <property type="match status" value="1"/>
</dbReference>
<comment type="subcellular location">
    <subcellularLocation>
        <location evidence="1">Membrane</location>
    </subcellularLocation>
</comment>
<evidence type="ECO:0000256" key="1">
    <source>
        <dbReference type="ARBA" id="ARBA00004370"/>
    </source>
</evidence>
<dbReference type="Proteomes" id="UP000838672">
    <property type="component" value="Unassembled WGS sequence"/>
</dbReference>
<dbReference type="PANTHER" id="PTHR32089">
    <property type="entry name" value="METHYL-ACCEPTING CHEMOTAXIS PROTEIN MCPB"/>
    <property type="match status" value="1"/>
</dbReference>
<organism evidence="6 7">
    <name type="scientific">Vibrio stylophorae</name>
    <dbReference type="NCBI Taxonomy" id="659351"/>
    <lineage>
        <taxon>Bacteria</taxon>
        <taxon>Pseudomonadati</taxon>
        <taxon>Pseudomonadota</taxon>
        <taxon>Gammaproteobacteria</taxon>
        <taxon>Vibrionales</taxon>
        <taxon>Vibrionaceae</taxon>
        <taxon>Vibrio</taxon>
    </lineage>
</organism>
<feature type="coiled-coil region" evidence="4">
    <location>
        <begin position="10"/>
        <end position="37"/>
    </location>
</feature>
<evidence type="ECO:0000313" key="6">
    <source>
        <dbReference type="EMBL" id="CAH0533558.1"/>
    </source>
</evidence>
<comment type="caution">
    <text evidence="6">The sequence shown here is derived from an EMBL/GenBank/DDBJ whole genome shotgun (WGS) entry which is preliminary data.</text>
</comment>
<gene>
    <name evidence="6" type="ORF">VST7929_01428</name>
</gene>
<keyword evidence="4" id="KW-0175">Coiled coil</keyword>
<dbReference type="Gene3D" id="1.20.120.30">
    <property type="entry name" value="Aspartate receptor, ligand-binding domain"/>
    <property type="match status" value="1"/>
</dbReference>
<evidence type="ECO:0000256" key="2">
    <source>
        <dbReference type="ARBA" id="ARBA00023224"/>
    </source>
</evidence>
<dbReference type="Pfam" id="PF00015">
    <property type="entry name" value="MCPsignal"/>
    <property type="match status" value="1"/>
</dbReference>
<sequence length="367" mass="41267">MFCFSRKTQENHLKEQVQTLEDQVQALTQEQQQLCAQSDAQTLKINQLTQASQIGHHFTAQILRSVRPIDSIRGQIATAADNLKHYLEQHVFENRDGIAILKQFQQTLNELLAQIKESRLSLEALKANSEEIRGFVLTINQVSDQTNLLALNAAIEAARAGDHGRGFAVVADEVRKLAQNASHAAAQIEQVVVKISENTQVCYQSAEKVEDGCELLHQNIDELVSIISTLIVKSDALYQLVEQSYTAIFLRLVQIDHIVWKIGIYQRIQDQNLAQLEVSDHNQCRLGLWYEQGRGKQFFSHCPAYQQLLEPHQAVHQHGLKALMAYANQDETQGMAHLEAMEIAADQVIHLLNALEADIAKVKAQAE</sequence>
<dbReference type="SUPFAM" id="SSF58104">
    <property type="entry name" value="Methyl-accepting chemotaxis protein (MCP) signaling domain"/>
    <property type="match status" value="1"/>
</dbReference>